<dbReference type="EMBL" id="PITI01001559">
    <property type="protein sequence ID" value="TBU00698.1"/>
    <property type="molecule type" value="Genomic_DNA"/>
</dbReference>
<keyword evidence="1 5" id="KW-0963">Cytoplasm</keyword>
<evidence type="ECO:0000313" key="6">
    <source>
        <dbReference type="EMBL" id="TBU00548.1"/>
    </source>
</evidence>
<evidence type="ECO:0000256" key="2">
    <source>
        <dbReference type="ARBA" id="ARBA00022499"/>
    </source>
</evidence>
<organism evidence="7 8">
    <name type="scientific">Hamiltosporidium magnivora</name>
    <dbReference type="NCBI Taxonomy" id="148818"/>
    <lineage>
        <taxon>Eukaryota</taxon>
        <taxon>Fungi</taxon>
        <taxon>Fungi incertae sedis</taxon>
        <taxon>Microsporidia</taxon>
        <taxon>Dubosqiidae</taxon>
        <taxon>Hamiltosporidium</taxon>
    </lineage>
</organism>
<comment type="caution">
    <text evidence="7">The sequence shown here is derived from an EMBL/GenBank/DDBJ whole genome shotgun (WGS) entry which is preliminary data.</text>
</comment>
<dbReference type="Proteomes" id="UP000291404">
    <property type="component" value="Unassembled WGS sequence"/>
</dbReference>
<sequence>MQIFFQGGLNVHFNTSNLTLTSSTVEEHNIKTMSNLISYLTQHFPKSNELFTGEDLKNGNLCVINESEWEVLGGKHASLCHTDSIYFISRMHGG</sequence>
<protein>
    <recommendedName>
        <fullName evidence="5">Ubiquitin-related modifier 1</fullName>
    </recommendedName>
</protein>
<dbReference type="Proteomes" id="UP000293045">
    <property type="component" value="Unassembled WGS sequence"/>
</dbReference>
<dbReference type="STRING" id="148818.A0A4Q9L058"/>
<dbReference type="Pfam" id="PF09138">
    <property type="entry name" value="Urm1"/>
    <property type="match status" value="1"/>
</dbReference>
<evidence type="ECO:0000313" key="8">
    <source>
        <dbReference type="Proteomes" id="UP000291404"/>
    </source>
</evidence>
<keyword evidence="3 5" id="KW-0819">tRNA processing</keyword>
<dbReference type="InterPro" id="IPR016155">
    <property type="entry name" value="Mopterin_synth/thiamin_S_b"/>
</dbReference>
<dbReference type="VEuPathDB" id="MicrosporidiaDB:CWI36_1559p0020"/>
<evidence type="ECO:0000313" key="7">
    <source>
        <dbReference type="EMBL" id="TBU00698.1"/>
    </source>
</evidence>
<dbReference type="UniPathway" id="UPA00988"/>
<keyword evidence="2" id="KW-1017">Isopeptide bond</keyword>
<evidence type="ECO:0000256" key="5">
    <source>
        <dbReference type="RuleBase" id="RU361182"/>
    </source>
</evidence>
<keyword evidence="4" id="KW-0833">Ubl conjugation pathway</keyword>
<dbReference type="InterPro" id="IPR012675">
    <property type="entry name" value="Beta-grasp_dom_sf"/>
</dbReference>
<proteinExistence type="inferred from homology"/>
<dbReference type="AlphaFoldDB" id="A0A4Q9L058"/>
<evidence type="ECO:0000313" key="9">
    <source>
        <dbReference type="Proteomes" id="UP000293045"/>
    </source>
</evidence>
<comment type="pathway">
    <text evidence="5">tRNA modification; 5-methoxycarbonylmethyl-2-thiouridine-tRNA biosynthesis.</text>
</comment>
<dbReference type="SUPFAM" id="SSF54285">
    <property type="entry name" value="MoaD/ThiS"/>
    <property type="match status" value="1"/>
</dbReference>
<dbReference type="GO" id="GO:0005737">
    <property type="term" value="C:cytoplasm"/>
    <property type="evidence" value="ECO:0007669"/>
    <property type="project" value="UniProtKB-SubCell"/>
</dbReference>
<dbReference type="Gene3D" id="3.10.20.30">
    <property type="match status" value="1"/>
</dbReference>
<comment type="similarity">
    <text evidence="5">Belongs to the URM1 family.</text>
</comment>
<name>A0A4Q9L058_9MICR</name>
<evidence type="ECO:0000256" key="1">
    <source>
        <dbReference type="ARBA" id="ARBA00022490"/>
    </source>
</evidence>
<evidence type="ECO:0000256" key="4">
    <source>
        <dbReference type="ARBA" id="ARBA00022786"/>
    </source>
</evidence>
<dbReference type="VEuPathDB" id="MicrosporidiaDB:CWI39_1648p0020"/>
<dbReference type="InterPro" id="IPR015221">
    <property type="entry name" value="Urm1"/>
</dbReference>
<dbReference type="EMBL" id="PIXR01001648">
    <property type="protein sequence ID" value="TBU00548.1"/>
    <property type="molecule type" value="Genomic_DNA"/>
</dbReference>
<dbReference type="GO" id="GO:0034227">
    <property type="term" value="P:tRNA thio-modification"/>
    <property type="evidence" value="ECO:0007669"/>
    <property type="project" value="InterPro"/>
</dbReference>
<dbReference type="PANTHER" id="PTHR14986">
    <property type="entry name" value="RURM1 PROTEIN"/>
    <property type="match status" value="1"/>
</dbReference>
<accession>A0A4Q9L058</accession>
<gene>
    <name evidence="7" type="ORF">CWI36_1559p0020</name>
    <name evidence="6" type="ORF">CWI39_1648p0020</name>
</gene>
<keyword evidence="8" id="KW-1185">Reference proteome</keyword>
<reference evidence="8 9" key="1">
    <citation type="submission" date="2017-12" db="EMBL/GenBank/DDBJ databases">
        <authorList>
            <person name="Pombert J.-F."/>
            <person name="Haag K.L."/>
            <person name="Ebert D."/>
        </authorList>
    </citation>
    <scope>NUCLEOTIDE SEQUENCE [LARGE SCALE GENOMIC DNA]</scope>
    <source>
        <strain evidence="7">BE-OM-2</strain>
        <strain evidence="6">IL-BN-2</strain>
    </source>
</reference>
<comment type="subcellular location">
    <subcellularLocation>
        <location evidence="5">Cytoplasm</location>
    </subcellularLocation>
</comment>
<evidence type="ECO:0000256" key="3">
    <source>
        <dbReference type="ARBA" id="ARBA00022694"/>
    </source>
</evidence>